<dbReference type="PROSITE" id="PS51066">
    <property type="entry name" value="ZF_FPG_2"/>
    <property type="match status" value="1"/>
</dbReference>
<dbReference type="NCBIfam" id="TIGR00577">
    <property type="entry name" value="fpg"/>
    <property type="match status" value="1"/>
</dbReference>
<evidence type="ECO:0000256" key="7">
    <source>
        <dbReference type="ARBA" id="ARBA00022771"/>
    </source>
</evidence>
<dbReference type="GO" id="GO:0006284">
    <property type="term" value="P:base-excision repair"/>
    <property type="evidence" value="ECO:0007669"/>
    <property type="project" value="InterPro"/>
</dbReference>
<evidence type="ECO:0000256" key="13">
    <source>
        <dbReference type="ARBA" id="ARBA00023268"/>
    </source>
</evidence>
<evidence type="ECO:0000256" key="5">
    <source>
        <dbReference type="ARBA" id="ARBA00022723"/>
    </source>
</evidence>
<accession>A0A2A4T962</accession>
<keyword evidence="6" id="KW-0227">DNA damage</keyword>
<dbReference type="InterPro" id="IPR015887">
    <property type="entry name" value="DNA_glyclase_Znf_dom_DNA_BS"/>
</dbReference>
<dbReference type="InterPro" id="IPR012319">
    <property type="entry name" value="FPG_cat"/>
</dbReference>
<dbReference type="InterPro" id="IPR010979">
    <property type="entry name" value="Ribosomal_uS13-like_H2TH"/>
</dbReference>
<dbReference type="GO" id="GO:0034039">
    <property type="term" value="F:8-oxo-7,8-dihydroguanine DNA N-glycosylase activity"/>
    <property type="evidence" value="ECO:0007669"/>
    <property type="project" value="TreeGrafter"/>
</dbReference>
<evidence type="ECO:0000256" key="12">
    <source>
        <dbReference type="ARBA" id="ARBA00023239"/>
    </source>
</evidence>
<evidence type="ECO:0000256" key="9">
    <source>
        <dbReference type="ARBA" id="ARBA00022833"/>
    </source>
</evidence>
<dbReference type="GO" id="GO:0003684">
    <property type="term" value="F:damaged DNA binding"/>
    <property type="evidence" value="ECO:0007669"/>
    <property type="project" value="InterPro"/>
</dbReference>
<keyword evidence="11" id="KW-0234">DNA repair</keyword>
<evidence type="ECO:0000259" key="18">
    <source>
        <dbReference type="PROSITE" id="PS51068"/>
    </source>
</evidence>
<evidence type="ECO:0000313" key="20">
    <source>
        <dbReference type="Proteomes" id="UP000218113"/>
    </source>
</evidence>
<keyword evidence="14" id="KW-0326">Glycosidase</keyword>
<dbReference type="Pfam" id="PF06831">
    <property type="entry name" value="H2TH"/>
    <property type="match status" value="1"/>
</dbReference>
<sequence>MPELPEVQTIVNDLAPEISQQKILGCAIHRESVLRTAPQEFVRIVVGAKFVSVKRVGKYILFSLDERGWLLAHLRMTGKFILQQAPIKVHPHDRVVFALENGKSLIFSDVRCFGTLEHLSTLEDHIGLNRQGWDPWSSHLTASSLRQRLEKRRSPIKTVLLDQTLIAGLGNIYAAEILFDAAIDPQSKANSLSLHQLKQLVFSIRKILDLALIHNGTSISDYRRVDDQTGEFQHFLKVYGKTGTACVRCSTLIIRIKQNQRSTFLCPHCQK</sequence>
<organism evidence="19 20">
    <name type="scientific">SAR324 cluster bacterium</name>
    <dbReference type="NCBI Taxonomy" id="2024889"/>
    <lineage>
        <taxon>Bacteria</taxon>
        <taxon>Deltaproteobacteria</taxon>
        <taxon>SAR324 cluster</taxon>
    </lineage>
</organism>
<comment type="caution">
    <text evidence="19">The sequence shown here is derived from an EMBL/GenBank/DDBJ whole genome shotgun (WGS) entry which is preliminary data.</text>
</comment>
<dbReference type="CDD" id="cd08966">
    <property type="entry name" value="EcFpg-like_N"/>
    <property type="match status" value="1"/>
</dbReference>
<feature type="domain" description="FPG-type" evidence="17">
    <location>
        <begin position="237"/>
        <end position="271"/>
    </location>
</feature>
<dbReference type="SUPFAM" id="SSF81624">
    <property type="entry name" value="N-terminal domain of MutM-like DNA repair proteins"/>
    <property type="match status" value="1"/>
</dbReference>
<dbReference type="InterPro" id="IPR000214">
    <property type="entry name" value="Znf_DNA_glyclase/AP_lyase"/>
</dbReference>
<dbReference type="InterPro" id="IPR010663">
    <property type="entry name" value="Znf_FPG/IleRS"/>
</dbReference>
<dbReference type="SUPFAM" id="SSF57716">
    <property type="entry name" value="Glucocorticoid receptor-like (DNA-binding domain)"/>
    <property type="match status" value="1"/>
</dbReference>
<evidence type="ECO:0000256" key="3">
    <source>
        <dbReference type="ARBA" id="ARBA00009409"/>
    </source>
</evidence>
<dbReference type="NCBIfam" id="NF002211">
    <property type="entry name" value="PRK01103.1"/>
    <property type="match status" value="1"/>
</dbReference>
<keyword evidence="8" id="KW-0378">Hydrolase</keyword>
<keyword evidence="13" id="KW-0511">Multifunctional enzyme</keyword>
<dbReference type="GO" id="GO:0140078">
    <property type="term" value="F:class I DNA-(apurinic or apyrimidinic site) endonuclease activity"/>
    <property type="evidence" value="ECO:0007669"/>
    <property type="project" value="UniProtKB-EC"/>
</dbReference>
<evidence type="ECO:0000256" key="11">
    <source>
        <dbReference type="ARBA" id="ARBA00023204"/>
    </source>
</evidence>
<evidence type="ECO:0000256" key="4">
    <source>
        <dbReference type="ARBA" id="ARBA00011245"/>
    </source>
</evidence>
<dbReference type="SUPFAM" id="SSF46946">
    <property type="entry name" value="S13-like H2TH domain"/>
    <property type="match status" value="1"/>
</dbReference>
<dbReference type="FunFam" id="1.10.8.50:FF:000003">
    <property type="entry name" value="Formamidopyrimidine-DNA glycosylase"/>
    <property type="match status" value="1"/>
</dbReference>
<dbReference type="SMART" id="SM00898">
    <property type="entry name" value="Fapy_DNA_glyco"/>
    <property type="match status" value="1"/>
</dbReference>
<dbReference type="Pfam" id="PF06827">
    <property type="entry name" value="zf-FPG_IleRS"/>
    <property type="match status" value="1"/>
</dbReference>
<keyword evidence="7 16" id="KW-0863">Zinc-finger</keyword>
<comment type="similarity">
    <text evidence="3">Belongs to the FPG family.</text>
</comment>
<dbReference type="PROSITE" id="PS01242">
    <property type="entry name" value="ZF_FPG_1"/>
    <property type="match status" value="1"/>
</dbReference>
<proteinExistence type="inferred from homology"/>
<dbReference type="Proteomes" id="UP000218113">
    <property type="component" value="Unassembled WGS sequence"/>
</dbReference>
<evidence type="ECO:0000256" key="10">
    <source>
        <dbReference type="ARBA" id="ARBA00023125"/>
    </source>
</evidence>
<dbReference type="SMART" id="SM01232">
    <property type="entry name" value="H2TH"/>
    <property type="match status" value="1"/>
</dbReference>
<dbReference type="EMBL" id="NVSR01000009">
    <property type="protein sequence ID" value="PCI29894.1"/>
    <property type="molecule type" value="Genomic_DNA"/>
</dbReference>
<name>A0A2A4T962_9DELT</name>
<comment type="catalytic activity">
    <reaction evidence="1">
        <text>Hydrolysis of DNA containing ring-opened 7-methylguanine residues, releasing 2,6-diamino-4-hydroxy-5-(N-methyl)formamidopyrimidine.</text>
        <dbReference type="EC" id="3.2.2.23"/>
    </reaction>
</comment>
<evidence type="ECO:0000256" key="14">
    <source>
        <dbReference type="ARBA" id="ARBA00023295"/>
    </source>
</evidence>
<dbReference type="InterPro" id="IPR015886">
    <property type="entry name" value="H2TH_FPG"/>
</dbReference>
<keyword evidence="10" id="KW-0238">DNA-binding</keyword>
<dbReference type="GO" id="GO:0008270">
    <property type="term" value="F:zinc ion binding"/>
    <property type="evidence" value="ECO:0007669"/>
    <property type="project" value="UniProtKB-KW"/>
</dbReference>
<dbReference type="InterPro" id="IPR020629">
    <property type="entry name" value="FPG_Glyclase"/>
</dbReference>
<evidence type="ECO:0000256" key="6">
    <source>
        <dbReference type="ARBA" id="ARBA00022763"/>
    </source>
</evidence>
<dbReference type="Pfam" id="PF01149">
    <property type="entry name" value="Fapy_DNA_glyco"/>
    <property type="match status" value="1"/>
</dbReference>
<keyword evidence="5" id="KW-0479">Metal-binding</keyword>
<dbReference type="PANTHER" id="PTHR22993">
    <property type="entry name" value="FORMAMIDOPYRIMIDINE-DNA GLYCOSYLASE"/>
    <property type="match status" value="1"/>
</dbReference>
<protein>
    <submittedName>
        <fullName evidence="19">DNA-formamidopyrimidine glycosylase</fullName>
    </submittedName>
</protein>
<feature type="domain" description="Formamidopyrimidine-DNA glycosylase catalytic" evidence="18">
    <location>
        <begin position="2"/>
        <end position="114"/>
    </location>
</feature>
<evidence type="ECO:0000256" key="8">
    <source>
        <dbReference type="ARBA" id="ARBA00022801"/>
    </source>
</evidence>
<keyword evidence="9" id="KW-0862">Zinc</keyword>
<dbReference type="AlphaFoldDB" id="A0A2A4T962"/>
<reference evidence="20" key="1">
    <citation type="submission" date="2017-08" db="EMBL/GenBank/DDBJ databases">
        <title>A dynamic microbial community with high functional redundancy inhabits the cold, oxic subseafloor aquifer.</title>
        <authorList>
            <person name="Tully B.J."/>
            <person name="Wheat C.G."/>
            <person name="Glazer B.T."/>
            <person name="Huber J.A."/>
        </authorList>
    </citation>
    <scope>NUCLEOTIDE SEQUENCE [LARGE SCALE GENOMIC DNA]</scope>
</reference>
<dbReference type="Gene3D" id="1.10.8.50">
    <property type="match status" value="1"/>
</dbReference>
<dbReference type="InterPro" id="IPR035937">
    <property type="entry name" value="FPG_N"/>
</dbReference>
<dbReference type="PROSITE" id="PS51068">
    <property type="entry name" value="FPG_CAT"/>
    <property type="match status" value="1"/>
</dbReference>
<comment type="cofactor">
    <cofactor evidence="2">
        <name>Zn(2+)</name>
        <dbReference type="ChEBI" id="CHEBI:29105"/>
    </cofactor>
</comment>
<evidence type="ECO:0000256" key="15">
    <source>
        <dbReference type="ARBA" id="ARBA00044632"/>
    </source>
</evidence>
<keyword evidence="12" id="KW-0456">Lyase</keyword>
<comment type="subunit">
    <text evidence="4">Monomer.</text>
</comment>
<evidence type="ECO:0000256" key="2">
    <source>
        <dbReference type="ARBA" id="ARBA00001947"/>
    </source>
</evidence>
<evidence type="ECO:0000256" key="16">
    <source>
        <dbReference type="PROSITE-ProRule" id="PRU00391"/>
    </source>
</evidence>
<gene>
    <name evidence="19" type="ORF">COB67_03005</name>
</gene>
<evidence type="ECO:0000256" key="1">
    <source>
        <dbReference type="ARBA" id="ARBA00001668"/>
    </source>
</evidence>
<dbReference type="Gene3D" id="3.20.190.10">
    <property type="entry name" value="MutM-like, N-terminal"/>
    <property type="match status" value="1"/>
</dbReference>
<dbReference type="PANTHER" id="PTHR22993:SF9">
    <property type="entry name" value="FORMAMIDOPYRIMIDINE-DNA GLYCOSYLASE"/>
    <property type="match status" value="1"/>
</dbReference>
<evidence type="ECO:0000259" key="17">
    <source>
        <dbReference type="PROSITE" id="PS51066"/>
    </source>
</evidence>
<comment type="catalytic activity">
    <reaction evidence="15">
        <text>2'-deoxyribonucleotide-(2'-deoxyribose 5'-phosphate)-2'-deoxyribonucleotide-DNA = a 3'-end 2'-deoxyribonucleotide-(2,3-dehydro-2,3-deoxyribose 5'-phosphate)-DNA + a 5'-end 5'-phospho-2'-deoxyribonucleoside-DNA + H(+)</text>
        <dbReference type="Rhea" id="RHEA:66592"/>
        <dbReference type="Rhea" id="RHEA-COMP:13180"/>
        <dbReference type="Rhea" id="RHEA-COMP:16897"/>
        <dbReference type="Rhea" id="RHEA-COMP:17067"/>
        <dbReference type="ChEBI" id="CHEBI:15378"/>
        <dbReference type="ChEBI" id="CHEBI:136412"/>
        <dbReference type="ChEBI" id="CHEBI:157695"/>
        <dbReference type="ChEBI" id="CHEBI:167181"/>
        <dbReference type="EC" id="4.2.99.18"/>
    </reaction>
</comment>
<evidence type="ECO:0000313" key="19">
    <source>
        <dbReference type="EMBL" id="PCI29894.1"/>
    </source>
</evidence>